<sequence length="108" mass="11920">MFCPWGIKCRGPVSACVAAAAKGWGFGEGEGQRTYSGRLKETAVREGGLQVVAVVTDGRGLGEIPPASQRVNQSYKTKSRKVEVFNQQSFILREEFDFVFCARMVERV</sequence>
<comment type="caution">
    <text evidence="1">The sequence shown here is derived from an EMBL/GenBank/DDBJ whole genome shotgun (WGS) entry which is preliminary data.</text>
</comment>
<dbReference type="AlphaFoldDB" id="A0ABD1Z5S5"/>
<evidence type="ECO:0000313" key="1">
    <source>
        <dbReference type="EMBL" id="KAL2643122.1"/>
    </source>
</evidence>
<dbReference type="Proteomes" id="UP001605036">
    <property type="component" value="Unassembled WGS sequence"/>
</dbReference>
<gene>
    <name evidence="1" type="ORF">R1flu_010709</name>
</gene>
<protein>
    <submittedName>
        <fullName evidence="1">Uncharacterized protein</fullName>
    </submittedName>
</protein>
<organism evidence="1 2">
    <name type="scientific">Riccia fluitans</name>
    <dbReference type="NCBI Taxonomy" id="41844"/>
    <lineage>
        <taxon>Eukaryota</taxon>
        <taxon>Viridiplantae</taxon>
        <taxon>Streptophyta</taxon>
        <taxon>Embryophyta</taxon>
        <taxon>Marchantiophyta</taxon>
        <taxon>Marchantiopsida</taxon>
        <taxon>Marchantiidae</taxon>
        <taxon>Marchantiales</taxon>
        <taxon>Ricciaceae</taxon>
        <taxon>Riccia</taxon>
    </lineage>
</organism>
<dbReference type="EMBL" id="JBHFFA010000002">
    <property type="protein sequence ID" value="KAL2643122.1"/>
    <property type="molecule type" value="Genomic_DNA"/>
</dbReference>
<proteinExistence type="predicted"/>
<accession>A0ABD1Z5S5</accession>
<keyword evidence="2" id="KW-1185">Reference proteome</keyword>
<name>A0ABD1Z5S5_9MARC</name>
<reference evidence="1 2" key="1">
    <citation type="submission" date="2024-09" db="EMBL/GenBank/DDBJ databases">
        <title>Chromosome-scale assembly of Riccia fluitans.</title>
        <authorList>
            <person name="Paukszto L."/>
            <person name="Sawicki J."/>
            <person name="Karawczyk K."/>
            <person name="Piernik-Szablinska J."/>
            <person name="Szczecinska M."/>
            <person name="Mazdziarz M."/>
        </authorList>
    </citation>
    <scope>NUCLEOTIDE SEQUENCE [LARGE SCALE GENOMIC DNA]</scope>
    <source>
        <strain evidence="1">Rf_01</strain>
        <tissue evidence="1">Aerial parts of the thallus</tissue>
    </source>
</reference>
<evidence type="ECO:0000313" key="2">
    <source>
        <dbReference type="Proteomes" id="UP001605036"/>
    </source>
</evidence>